<accession>A0A853M5Y0</accession>
<protein>
    <recommendedName>
        <fullName evidence="1">GUN4-like domain-containing protein</fullName>
    </recommendedName>
</protein>
<dbReference type="EMBL" id="LYXA01000003">
    <property type="protein sequence ID" value="OBU74770.1"/>
    <property type="molecule type" value="Genomic_DNA"/>
</dbReference>
<dbReference type="CDD" id="cd16383">
    <property type="entry name" value="GUN4"/>
    <property type="match status" value="1"/>
</dbReference>
<dbReference type="GO" id="GO:0006508">
    <property type="term" value="P:proteolysis"/>
    <property type="evidence" value="ECO:0007669"/>
    <property type="project" value="InterPro"/>
</dbReference>
<gene>
    <name evidence="2" type="ORF">A9P98_17505</name>
</gene>
<dbReference type="InterPro" id="IPR009003">
    <property type="entry name" value="Peptidase_S1_PA"/>
</dbReference>
<dbReference type="Pfam" id="PF13365">
    <property type="entry name" value="Trypsin_2"/>
    <property type="match status" value="1"/>
</dbReference>
<dbReference type="RefSeq" id="WP_006277564.1">
    <property type="nucleotide sequence ID" value="NZ_ACYA01000045.1"/>
</dbReference>
<comment type="caution">
    <text evidence="2">The sequence shown here is derived from an EMBL/GenBank/DDBJ whole genome shotgun (WGS) entry which is preliminary data.</text>
</comment>
<dbReference type="InterPro" id="IPR043504">
    <property type="entry name" value="Peptidase_S1_PA_chymotrypsin"/>
</dbReference>
<dbReference type="AlphaFoldDB" id="A0A853M5Y0"/>
<dbReference type="SUPFAM" id="SSF140869">
    <property type="entry name" value="GUN4-like"/>
    <property type="match status" value="1"/>
</dbReference>
<evidence type="ECO:0000313" key="2">
    <source>
        <dbReference type="EMBL" id="OBU74770.1"/>
    </source>
</evidence>
<evidence type="ECO:0000259" key="1">
    <source>
        <dbReference type="Pfam" id="PF05419"/>
    </source>
</evidence>
<dbReference type="SUPFAM" id="SSF50494">
    <property type="entry name" value="Trypsin-like serine proteases"/>
    <property type="match status" value="1"/>
</dbReference>
<dbReference type="GO" id="GO:0004252">
    <property type="term" value="F:serine-type endopeptidase activity"/>
    <property type="evidence" value="ECO:0007669"/>
    <property type="project" value="InterPro"/>
</dbReference>
<organism evidence="2 3">
    <name type="scientific">Cylindrospermopsis raciborskii CS-505</name>
    <dbReference type="NCBI Taxonomy" id="533240"/>
    <lineage>
        <taxon>Bacteria</taxon>
        <taxon>Bacillati</taxon>
        <taxon>Cyanobacteriota</taxon>
        <taxon>Cyanophyceae</taxon>
        <taxon>Nostocales</taxon>
        <taxon>Aphanizomenonaceae</taxon>
        <taxon>Cylindrospermopsis</taxon>
    </lineage>
</organism>
<reference evidence="2 3" key="1">
    <citation type="submission" date="2016-05" db="EMBL/GenBank/DDBJ databases">
        <title>First complete genome of the cyanobacterium Cylindrospermopsis raciborskii CS505, containing a circular chromosome and a single extrachromosomal element.</title>
        <authorList>
            <person name="Fuentes J."/>
            <person name="Tamames J."/>
            <person name="Allen E."/>
            <person name="Plominski A."/>
            <person name="Vasquez M."/>
        </authorList>
    </citation>
    <scope>NUCLEOTIDE SEQUENCE [LARGE SCALE GENOMIC DNA]</scope>
    <source>
        <strain evidence="2 3">CS505</strain>
    </source>
</reference>
<proteinExistence type="predicted"/>
<dbReference type="Pfam" id="PF05419">
    <property type="entry name" value="GUN4"/>
    <property type="match status" value="1"/>
</dbReference>
<feature type="domain" description="GUN4-like" evidence="1">
    <location>
        <begin position="222"/>
        <end position="352"/>
    </location>
</feature>
<name>A0A853M5Y0_9CYAN</name>
<sequence length="369" mass="41484">MNRKKLTQLITIAILVTFITIFHPFITIALTTKEIGAIAERVTVRLSGPDQGSGVIINKNGNTYTVLTNSHVFQYTGAFEIITYDGRKYQSNNVTEIPNLDLATLQFNSDQEYQVVALGDSNTVTIGQEVYVSGFPSKQDFTFRTDRISRILKKPRDGGYSLVYRIGALKGMSGGPILDENGKLVGIHGLTYSQSLGDGRGTPEEYGIPLQTFLNAPPPTPSRYTKLETLLKSQDFREADLETARVMLAVANRQSEGWLREEDAEKIPCKELRTIDNLWLKYSQGKFGISVQQEIYKNLGGTKQFDWNVWRSFGDRVGWRKQGSWLWLRDLNFSLSAPTGHLPVRVVGGWWLVLVEESSLLSRHVECNP</sequence>
<dbReference type="InterPro" id="IPR008629">
    <property type="entry name" value="GUN4-like"/>
</dbReference>
<dbReference type="PRINTS" id="PR00834">
    <property type="entry name" value="PROTEASES2C"/>
</dbReference>
<dbReference type="GO" id="GO:0046906">
    <property type="term" value="F:tetrapyrrole binding"/>
    <property type="evidence" value="ECO:0007669"/>
    <property type="project" value="TreeGrafter"/>
</dbReference>
<dbReference type="InterPro" id="IPR001940">
    <property type="entry name" value="Peptidase_S1C"/>
</dbReference>
<evidence type="ECO:0000313" key="3">
    <source>
        <dbReference type="Proteomes" id="UP000093903"/>
    </source>
</evidence>
<dbReference type="PANTHER" id="PTHR34800">
    <property type="entry name" value="TETRAPYRROLE-BINDING PROTEIN, CHLOROPLASTIC"/>
    <property type="match status" value="1"/>
</dbReference>
<dbReference type="Proteomes" id="UP000093903">
    <property type="component" value="Unassembled WGS sequence"/>
</dbReference>
<dbReference type="Gene3D" id="1.25.40.620">
    <property type="match status" value="1"/>
</dbReference>
<dbReference type="Gene3D" id="1.10.10.1770">
    <property type="entry name" value="Gun4-like"/>
    <property type="match status" value="1"/>
</dbReference>
<dbReference type="PANTHER" id="PTHR34800:SF1">
    <property type="entry name" value="TETRAPYRROLE-BINDING PROTEIN, CHLOROPLASTIC"/>
    <property type="match status" value="1"/>
</dbReference>
<dbReference type="InterPro" id="IPR037215">
    <property type="entry name" value="GUN4-like_sf"/>
</dbReference>
<dbReference type="Gene3D" id="2.40.10.10">
    <property type="entry name" value="Trypsin-like serine proteases"/>
    <property type="match status" value="2"/>
</dbReference>
<dbReference type="GO" id="GO:0030288">
    <property type="term" value="C:outer membrane-bounded periplasmic space"/>
    <property type="evidence" value="ECO:0007669"/>
    <property type="project" value="TreeGrafter"/>
</dbReference>